<dbReference type="Pfam" id="PF10948">
    <property type="entry name" value="DUF2635"/>
    <property type="match status" value="1"/>
</dbReference>
<evidence type="ECO:0000313" key="1">
    <source>
        <dbReference type="EMBL" id="RKR77177.1"/>
    </source>
</evidence>
<dbReference type="EMBL" id="RBJC01000004">
    <property type="protein sequence ID" value="RKR77177.1"/>
    <property type="molecule type" value="Genomic_DNA"/>
</dbReference>
<dbReference type="InterPro" id="IPR024400">
    <property type="entry name" value="DUF2635"/>
</dbReference>
<keyword evidence="2" id="KW-1185">Reference proteome</keyword>
<organism evidence="1 2">
    <name type="scientific">Otariodibacter oris</name>
    <dbReference type="NCBI Taxonomy" id="1032623"/>
    <lineage>
        <taxon>Bacteria</taxon>
        <taxon>Pseudomonadati</taxon>
        <taxon>Pseudomonadota</taxon>
        <taxon>Gammaproteobacteria</taxon>
        <taxon>Pasteurellales</taxon>
        <taxon>Pasteurellaceae</taxon>
        <taxon>Otariodibacter</taxon>
    </lineage>
</organism>
<comment type="caution">
    <text evidence="1">The sequence shown here is derived from an EMBL/GenBank/DDBJ whole genome shotgun (WGS) entry which is preliminary data.</text>
</comment>
<evidence type="ECO:0000313" key="2">
    <source>
        <dbReference type="Proteomes" id="UP000280099"/>
    </source>
</evidence>
<protein>
    <submittedName>
        <fullName evidence="1">Uncharacterized protein DUF2635</fullName>
    </submittedName>
</protein>
<dbReference type="AlphaFoldDB" id="A0A420XIJ2"/>
<reference evidence="1 2" key="1">
    <citation type="submission" date="2018-10" db="EMBL/GenBank/DDBJ databases">
        <title>Genomic Encyclopedia of Type Strains, Phase IV (KMG-IV): sequencing the most valuable type-strain genomes for metagenomic binning, comparative biology and taxonomic classification.</title>
        <authorList>
            <person name="Goeker M."/>
        </authorList>
    </citation>
    <scope>NUCLEOTIDE SEQUENCE [LARGE SCALE GENOMIC DNA]</scope>
    <source>
        <strain evidence="1 2">DSM 23800</strain>
    </source>
</reference>
<dbReference type="OrthoDB" id="6434547at2"/>
<dbReference type="RefSeq" id="WP_121121654.1">
    <property type="nucleotide sequence ID" value="NZ_CP016604.1"/>
</dbReference>
<name>A0A420XIJ2_9PAST</name>
<accession>A0A420XIJ2</accession>
<proteinExistence type="predicted"/>
<dbReference type="Proteomes" id="UP000280099">
    <property type="component" value="Unassembled WGS sequence"/>
</dbReference>
<sequence length="64" mass="7098">MKVKAVDGVKVPMENQPYNYIVGDAVVEVEDSVYYHRRLSDGDLVLVEEQAVSSGRKNAKSGEK</sequence>
<gene>
    <name evidence="1" type="ORF">DES31_0502</name>
</gene>